<dbReference type="InterPro" id="IPR036649">
    <property type="entry name" value="Pyrophosphatase_sf"/>
</dbReference>
<accession>A0A2M8KTM6</accession>
<evidence type="ECO:0000256" key="4">
    <source>
        <dbReference type="ARBA" id="ARBA00022801"/>
    </source>
</evidence>
<dbReference type="Pfam" id="PF00719">
    <property type="entry name" value="Pyrophosphatase"/>
    <property type="match status" value="1"/>
</dbReference>
<sequence length="117" mass="13424">MDSKSFALAKELLHKKVRIKIDCQLGSKHPKWGFVYEVNYGYVEGVISPDGEELDAYLLKIDQPVEEFEGVVVAIVHRTDNDDDKLVVIPEGESVSDEEIEKATQFQEKFFKHEIVR</sequence>
<dbReference type="GO" id="GO:0000287">
    <property type="term" value="F:magnesium ion binding"/>
    <property type="evidence" value="ECO:0007669"/>
    <property type="project" value="InterPro"/>
</dbReference>
<evidence type="ECO:0000256" key="5">
    <source>
        <dbReference type="ARBA" id="ARBA00022842"/>
    </source>
</evidence>
<dbReference type="GO" id="GO:0005737">
    <property type="term" value="C:cytoplasm"/>
    <property type="evidence" value="ECO:0007669"/>
    <property type="project" value="InterPro"/>
</dbReference>
<reference evidence="7" key="1">
    <citation type="submission" date="2017-09" db="EMBL/GenBank/DDBJ databases">
        <title>Depth-based differentiation of microbial function through sediment-hosted aquifers and enrichment of novel symbionts in the deep terrestrial subsurface.</title>
        <authorList>
            <person name="Probst A.J."/>
            <person name="Ladd B."/>
            <person name="Jarett J.K."/>
            <person name="Geller-Mcgrath D.E."/>
            <person name="Sieber C.M.K."/>
            <person name="Emerson J.B."/>
            <person name="Anantharaman K."/>
            <person name="Thomas B.C."/>
            <person name="Malmstrom R."/>
            <person name="Stieglmeier M."/>
            <person name="Klingl A."/>
            <person name="Woyke T."/>
            <person name="Ryan C.M."/>
            <person name="Banfield J.F."/>
        </authorList>
    </citation>
    <scope>NUCLEOTIDE SEQUENCE [LARGE SCALE GENOMIC DNA]</scope>
</reference>
<dbReference type="EMBL" id="PFED01000016">
    <property type="protein sequence ID" value="PJE63275.1"/>
    <property type="molecule type" value="Genomic_DNA"/>
</dbReference>
<keyword evidence="5" id="KW-0460">Magnesium</keyword>
<evidence type="ECO:0000256" key="1">
    <source>
        <dbReference type="ARBA" id="ARBA00001946"/>
    </source>
</evidence>
<dbReference type="AlphaFoldDB" id="A0A2M8KTM6"/>
<proteinExistence type="predicted"/>
<dbReference type="EC" id="3.6.1.1" evidence="2"/>
<dbReference type="GO" id="GO:0004427">
    <property type="term" value="F:inorganic diphosphate phosphatase activity"/>
    <property type="evidence" value="ECO:0007669"/>
    <property type="project" value="UniProtKB-EC"/>
</dbReference>
<evidence type="ECO:0000313" key="7">
    <source>
        <dbReference type="Proteomes" id="UP000229554"/>
    </source>
</evidence>
<organism evidence="6 7">
    <name type="scientific">Candidatus Roizmanbacteria bacterium CG10_big_fil_rev_8_21_14_0_10_39_6</name>
    <dbReference type="NCBI Taxonomy" id="1974853"/>
    <lineage>
        <taxon>Bacteria</taxon>
        <taxon>Candidatus Roizmaniibacteriota</taxon>
    </lineage>
</organism>
<dbReference type="SUPFAM" id="SSF50324">
    <property type="entry name" value="Inorganic pyrophosphatase"/>
    <property type="match status" value="1"/>
</dbReference>
<protein>
    <recommendedName>
        <fullName evidence="2">inorganic diphosphatase</fullName>
        <ecNumber evidence="2">3.6.1.1</ecNumber>
    </recommendedName>
</protein>
<gene>
    <name evidence="6" type="ORF">COU88_00415</name>
</gene>
<evidence type="ECO:0000256" key="2">
    <source>
        <dbReference type="ARBA" id="ARBA00012146"/>
    </source>
</evidence>
<keyword evidence="3" id="KW-0479">Metal-binding</keyword>
<dbReference type="GO" id="GO:0006796">
    <property type="term" value="P:phosphate-containing compound metabolic process"/>
    <property type="evidence" value="ECO:0007669"/>
    <property type="project" value="InterPro"/>
</dbReference>
<comment type="caution">
    <text evidence="6">The sequence shown here is derived from an EMBL/GenBank/DDBJ whole genome shotgun (WGS) entry which is preliminary data.</text>
</comment>
<dbReference type="Proteomes" id="UP000229554">
    <property type="component" value="Unassembled WGS sequence"/>
</dbReference>
<keyword evidence="4" id="KW-0378">Hydrolase</keyword>
<dbReference type="InterPro" id="IPR008162">
    <property type="entry name" value="Pyrophosphatase"/>
</dbReference>
<evidence type="ECO:0000313" key="6">
    <source>
        <dbReference type="EMBL" id="PJE63275.1"/>
    </source>
</evidence>
<dbReference type="Gene3D" id="3.90.80.10">
    <property type="entry name" value="Inorganic pyrophosphatase"/>
    <property type="match status" value="1"/>
</dbReference>
<evidence type="ECO:0000256" key="3">
    <source>
        <dbReference type="ARBA" id="ARBA00022723"/>
    </source>
</evidence>
<comment type="cofactor">
    <cofactor evidence="1">
        <name>Mg(2+)</name>
        <dbReference type="ChEBI" id="CHEBI:18420"/>
    </cofactor>
</comment>
<name>A0A2M8KTM6_9BACT</name>